<keyword evidence="3" id="KW-1185">Reference proteome</keyword>
<proteinExistence type="predicted"/>
<evidence type="ECO:0000313" key="3">
    <source>
        <dbReference type="Proteomes" id="UP000199229"/>
    </source>
</evidence>
<dbReference type="STRING" id="582675.SAMN05192565_1431"/>
<keyword evidence="2" id="KW-0966">Cell projection</keyword>
<reference evidence="3" key="1">
    <citation type="submission" date="2016-10" db="EMBL/GenBank/DDBJ databases">
        <authorList>
            <person name="Varghese N."/>
            <person name="Submissions S."/>
        </authorList>
    </citation>
    <scope>NUCLEOTIDE SEQUENCE [LARGE SCALE GENOMIC DNA]</scope>
    <source>
        <strain evidence="3">Gh-105</strain>
    </source>
</reference>
<feature type="non-terminal residue" evidence="2">
    <location>
        <position position="1"/>
    </location>
</feature>
<organism evidence="2 3">
    <name type="scientific">Methylobacterium gossipiicola</name>
    <dbReference type="NCBI Taxonomy" id="582675"/>
    <lineage>
        <taxon>Bacteria</taxon>
        <taxon>Pseudomonadati</taxon>
        <taxon>Pseudomonadota</taxon>
        <taxon>Alphaproteobacteria</taxon>
        <taxon>Hyphomicrobiales</taxon>
        <taxon>Methylobacteriaceae</taxon>
        <taxon>Methylobacterium</taxon>
    </lineage>
</organism>
<feature type="domain" description="Flagellin C-terminal" evidence="1">
    <location>
        <begin position="140"/>
        <end position="225"/>
    </location>
</feature>
<dbReference type="RefSeq" id="WP_280142696.1">
    <property type="nucleotide sequence ID" value="NZ_FOPM01000043.1"/>
</dbReference>
<evidence type="ECO:0000313" key="2">
    <source>
        <dbReference type="EMBL" id="SFH12787.1"/>
    </source>
</evidence>
<protein>
    <submittedName>
        <fullName evidence="2">Flagellin C-terminal helical region</fullName>
    </submittedName>
</protein>
<dbReference type="Pfam" id="PF00700">
    <property type="entry name" value="Flagellin_C"/>
    <property type="match status" value="1"/>
</dbReference>
<dbReference type="AlphaFoldDB" id="A0A1I2XI86"/>
<keyword evidence="2" id="KW-0282">Flagellum</keyword>
<dbReference type="InterPro" id="IPR042187">
    <property type="entry name" value="Flagellin_C_sub2"/>
</dbReference>
<accession>A0A1I2XI86</accession>
<dbReference type="Gene3D" id="6.10.10.10">
    <property type="entry name" value="Flagellar export chaperone, C-terminal domain"/>
    <property type="match status" value="1"/>
</dbReference>
<dbReference type="InterPro" id="IPR046358">
    <property type="entry name" value="Flagellin_C"/>
</dbReference>
<sequence length="226" mass="22836">QLNASLATVNAQASIDSVTGKIAITTTNDYGADNLSVSVSGGTAFAAGTSSAIIGGDGAAARRNAVASYNNLLTQINQLASDAGFNGLNLLAGDNLKVVFNEKGSSLLSVQGSTVNISNLGLGPIDTDGFQENGLIAKVMTAISSASSQLKAQASSLGSNLAVVQNRQDFTKQIINVLDTGAGNLVNADLNEEAANSQALSTRNSLGISALALANQAQQGVLQLLR</sequence>
<dbReference type="SUPFAM" id="SSF64518">
    <property type="entry name" value="Phase 1 flagellin"/>
    <property type="match status" value="1"/>
</dbReference>
<gene>
    <name evidence="2" type="ORF">SAMN05192565_1431</name>
</gene>
<dbReference type="Proteomes" id="UP000199229">
    <property type="component" value="Unassembled WGS sequence"/>
</dbReference>
<dbReference type="GO" id="GO:0009288">
    <property type="term" value="C:bacterial-type flagellum"/>
    <property type="evidence" value="ECO:0007669"/>
    <property type="project" value="InterPro"/>
</dbReference>
<evidence type="ECO:0000259" key="1">
    <source>
        <dbReference type="Pfam" id="PF00700"/>
    </source>
</evidence>
<name>A0A1I2XI86_9HYPH</name>
<dbReference type="EMBL" id="FOPM01000043">
    <property type="protein sequence ID" value="SFH12787.1"/>
    <property type="molecule type" value="Genomic_DNA"/>
</dbReference>
<keyword evidence="2" id="KW-0969">Cilium</keyword>
<dbReference type="Gene3D" id="1.20.1330.10">
    <property type="entry name" value="f41 fragment of flagellin, N-terminal domain"/>
    <property type="match status" value="1"/>
</dbReference>